<dbReference type="Gene3D" id="2.120.10.80">
    <property type="entry name" value="Kelch-type beta propeller"/>
    <property type="match status" value="2"/>
</dbReference>
<dbReference type="OMA" id="WNRIKLQ"/>
<feature type="region of interest" description="Disordered" evidence="2">
    <location>
        <begin position="1256"/>
        <end position="1277"/>
    </location>
</feature>
<feature type="coiled-coil region" evidence="1">
    <location>
        <begin position="1152"/>
        <end position="1210"/>
    </location>
</feature>
<feature type="region of interest" description="Disordered" evidence="2">
    <location>
        <begin position="900"/>
        <end position="928"/>
    </location>
</feature>
<name>A0A1V2L593_CYBFA</name>
<feature type="compositionally biased region" description="Polar residues" evidence="2">
    <location>
        <begin position="60"/>
        <end position="83"/>
    </location>
</feature>
<gene>
    <name evidence="3" type="ORF">BON22_3057</name>
</gene>
<dbReference type="Proteomes" id="UP000189513">
    <property type="component" value="Unassembled WGS sequence"/>
</dbReference>
<evidence type="ECO:0000256" key="1">
    <source>
        <dbReference type="SAM" id="Coils"/>
    </source>
</evidence>
<feature type="region of interest" description="Disordered" evidence="2">
    <location>
        <begin position="986"/>
        <end position="1009"/>
    </location>
</feature>
<feature type="compositionally biased region" description="Polar residues" evidence="2">
    <location>
        <begin position="1256"/>
        <end position="1266"/>
    </location>
</feature>
<feature type="compositionally biased region" description="Low complexity" evidence="2">
    <location>
        <begin position="117"/>
        <end position="137"/>
    </location>
</feature>
<keyword evidence="4" id="KW-1185">Reference proteome</keyword>
<feature type="compositionally biased region" description="Polar residues" evidence="2">
    <location>
        <begin position="855"/>
        <end position="872"/>
    </location>
</feature>
<feature type="compositionally biased region" description="Polar residues" evidence="2">
    <location>
        <begin position="604"/>
        <end position="618"/>
    </location>
</feature>
<dbReference type="GO" id="GO:0051285">
    <property type="term" value="C:cell cortex of cell tip"/>
    <property type="evidence" value="ECO:0007669"/>
    <property type="project" value="TreeGrafter"/>
</dbReference>
<dbReference type="GO" id="GO:0061245">
    <property type="term" value="P:establishment or maintenance of bipolar cell polarity"/>
    <property type="evidence" value="ECO:0007669"/>
    <property type="project" value="TreeGrafter"/>
</dbReference>
<feature type="region of interest" description="Disordered" evidence="2">
    <location>
        <begin position="636"/>
        <end position="872"/>
    </location>
</feature>
<comment type="caution">
    <text evidence="3">The sequence shown here is derived from an EMBL/GenBank/DDBJ whole genome shotgun (WGS) entry which is preliminary data.</text>
</comment>
<feature type="compositionally biased region" description="Basic residues" evidence="2">
    <location>
        <begin position="1"/>
        <end position="11"/>
    </location>
</feature>
<dbReference type="PANTHER" id="PTHR23244:SF456">
    <property type="entry name" value="MULTIPLE EPIDERMAL GROWTH FACTOR-LIKE DOMAINS PROTEIN 8"/>
    <property type="match status" value="1"/>
</dbReference>
<feature type="compositionally biased region" description="Polar residues" evidence="2">
    <location>
        <begin position="645"/>
        <end position="663"/>
    </location>
</feature>
<feature type="compositionally biased region" description="Polar residues" evidence="2">
    <location>
        <begin position="804"/>
        <end position="813"/>
    </location>
</feature>
<evidence type="ECO:0000313" key="4">
    <source>
        <dbReference type="Proteomes" id="UP000189513"/>
    </source>
</evidence>
<feature type="compositionally biased region" description="Low complexity" evidence="2">
    <location>
        <begin position="146"/>
        <end position="160"/>
    </location>
</feature>
<evidence type="ECO:0000256" key="2">
    <source>
        <dbReference type="SAM" id="MobiDB-lite"/>
    </source>
</evidence>
<feature type="region of interest" description="Disordered" evidence="2">
    <location>
        <begin position="1"/>
        <end position="165"/>
    </location>
</feature>
<organism evidence="3 4">
    <name type="scientific">Cyberlindnera fabianii</name>
    <name type="common">Yeast</name>
    <name type="synonym">Hansenula fabianii</name>
    <dbReference type="NCBI Taxonomy" id="36022"/>
    <lineage>
        <taxon>Eukaryota</taxon>
        <taxon>Fungi</taxon>
        <taxon>Dikarya</taxon>
        <taxon>Ascomycota</taxon>
        <taxon>Saccharomycotina</taxon>
        <taxon>Saccharomycetes</taxon>
        <taxon>Phaffomycetales</taxon>
        <taxon>Phaffomycetaceae</taxon>
        <taxon>Cyberlindnera</taxon>
    </lineage>
</organism>
<feature type="coiled-coil region" evidence="1">
    <location>
        <begin position="1021"/>
        <end position="1100"/>
    </location>
</feature>
<feature type="region of interest" description="Disordered" evidence="2">
    <location>
        <begin position="527"/>
        <end position="575"/>
    </location>
</feature>
<dbReference type="SUPFAM" id="SSF117281">
    <property type="entry name" value="Kelch motif"/>
    <property type="match status" value="1"/>
</dbReference>
<feature type="compositionally biased region" description="Polar residues" evidence="2">
    <location>
        <begin position="19"/>
        <end position="45"/>
    </location>
</feature>
<feature type="compositionally biased region" description="Acidic residues" evidence="2">
    <location>
        <begin position="669"/>
        <end position="679"/>
    </location>
</feature>
<accession>A0A1V2L593</accession>
<feature type="compositionally biased region" description="Low complexity" evidence="2">
    <location>
        <begin position="531"/>
        <end position="543"/>
    </location>
</feature>
<sequence length="1328" mass="145611">MTPFKFGKKKNKEVGDAFSSPSSKHNNGNKQNSPQTSTYSNSSYQGMGRDMQQHGAPGSTPASLRQESQGSLNSPQYHPSPGTQQQYAAQPQKFQQHQVPQQGAAIGYDQNNNMYNQKSPQRQAQQQPQYGYSSPQSINGPPPRFQQPQQQQRQSPVKQQATPWSRSKLLISPFPRYRHAASQYSNDKGEVFVMGGLHNTSVYGDTWIIKPDGDSKAFQTVQVDVYDNSPAPRVGHAATTCGNAFVVFGGDTVTNDEGEIDNDLYLFNMNSHTWTIPHPVGRKPSGRYGHSIGVIAITNFDSKVYLYGGQLDDTIYSDLAVFNLSSFRRPDVAWEWVTPADSVRAPPLTNHTMDVYDNKLWLFGGSNGKSLNNDLWSYDPQTNKWDKHKTFGAIPTPCEEHASVIYKDTLIVYGGKDAYGEALGDLSLLNLITKTWYKLPSNLLGNPRGKYGHSLSILKGDRLLILGGHLPDYAQMGDNLEPSMDDNGVGTLLNTLDLTNLEKIIPGYQQYRTPGNLREQERFQGPQSIFTPPQATQQSPQTQKDVATSPEPYQSGPIASSSQSNTTLVTPGGSIPNDNVAAPTAAAGVAAATGAAAAIAGGASSSPFNAPEKSSIQSVGRGMSAEDVFQRERQAEAFERKTPQKIPQRQQSIGSQRTPSSTRGRAPEQEDPSAEEEDLPLQIPSPVRSAHKTAIPAPLPKDNANRPQTDASKTDAASRGGVLPHAEFDSTTPSPDLVTPIKTQAPELPNTSTLDDHDRSREITQGMPGAFEVEPPLKDQESIADDFLTPTASPDKAGREPQLSAPNQPYSSADQKRDSDFLDNYVNGNSTPDLVDRSQTNLQEFDGSREYSQPAGDQTVATSIDQPPSSSNTGVIGTGAAVIAGGVAAVGAAAAGVVGASSHSSSSKKSTIPPPASNLTNTEVESPADATDIARSARHVSADEKAEFKNTIDSLSKELQNLKMTTTDQIKSASAKVQTLEAENEKLRKEVETSAAATRDLPSQESESEIKRKHIKLNTDYQLLNQEHEKIKSKHSEMESMFSSNLFDLQKLNNIIKQQSQKLEEQQKELEESRGLKQQVEELKLKYDSLSKEHESTRELASKPFYESHDEIKKLNTGLDSFLAQYLATDESTGEVKTRSLGGSSSADEGVTAQLRSQIDELLKENEEHDLNRKKLQDELATYKTTQSELEALKAKVAEMSKLEENYKESLHSVNTATRALRVSQSDLAKEKELTSKLQHEIDELKLFRAKKSSRNATPIMQQQDLNTKDVEDGDDEDEDVANAHYNLKIRDLQAELYIIKKERDDLKDEALTLKKKLYNASNPSGSF</sequence>
<feature type="compositionally biased region" description="Polar residues" evidence="2">
    <location>
        <begin position="826"/>
        <end position="843"/>
    </location>
</feature>
<protein>
    <submittedName>
        <fullName evidence="3">Kelch repeat-containing protein 2</fullName>
    </submittedName>
</protein>
<feature type="region of interest" description="Disordered" evidence="2">
    <location>
        <begin position="601"/>
        <end position="623"/>
    </location>
</feature>
<proteinExistence type="predicted"/>
<feature type="compositionally biased region" description="Low complexity" evidence="2">
    <location>
        <begin position="84"/>
        <end position="102"/>
    </location>
</feature>
<dbReference type="InterPro" id="IPR015915">
    <property type="entry name" value="Kelch-typ_b-propeller"/>
</dbReference>
<dbReference type="PANTHER" id="PTHR23244">
    <property type="entry name" value="KELCH REPEAT DOMAIN"/>
    <property type="match status" value="1"/>
</dbReference>
<evidence type="ECO:0000313" key="3">
    <source>
        <dbReference type="EMBL" id="ONH67043.1"/>
    </source>
</evidence>
<feature type="compositionally biased region" description="Polar residues" evidence="2">
    <location>
        <begin position="557"/>
        <end position="569"/>
    </location>
</feature>
<dbReference type="VEuPathDB" id="FungiDB:BON22_3057"/>
<dbReference type="Pfam" id="PF24681">
    <property type="entry name" value="Kelch_KLHDC2_KLHL20_DRC7"/>
    <property type="match status" value="1"/>
</dbReference>
<feature type="compositionally biased region" description="Low complexity" evidence="2">
    <location>
        <begin position="900"/>
        <end position="910"/>
    </location>
</feature>
<reference evidence="4" key="1">
    <citation type="journal article" date="2017" name="Genome Announc.">
        <title>Genome sequences of Cyberlindnera fabianii 65, Pichia kudriavzevii 129, and Saccharomyces cerevisiae 131 isolated from fermented masau fruits in Zimbabwe.</title>
        <authorList>
            <person name="van Rijswijck I.M.H."/>
            <person name="Derks M.F.L."/>
            <person name="Abee T."/>
            <person name="de Ridder D."/>
            <person name="Smid E.J."/>
        </authorList>
    </citation>
    <scope>NUCLEOTIDE SEQUENCE [LARGE SCALE GENOMIC DNA]</scope>
    <source>
        <strain evidence="4">65</strain>
    </source>
</reference>
<dbReference type="EMBL" id="MPUK01000005">
    <property type="protein sequence ID" value="ONH67043.1"/>
    <property type="molecule type" value="Genomic_DNA"/>
</dbReference>
<keyword evidence="1" id="KW-0175">Coiled coil</keyword>
<dbReference type="STRING" id="36022.A0A1V2L593"/>